<evidence type="ECO:0000313" key="3">
    <source>
        <dbReference type="Proteomes" id="UP000252519"/>
    </source>
</evidence>
<dbReference type="OrthoDB" id="5795961at2759"/>
<keyword evidence="1" id="KW-1133">Transmembrane helix</keyword>
<dbReference type="EMBL" id="JOJR01001395">
    <property type="protein sequence ID" value="RCN31073.1"/>
    <property type="molecule type" value="Genomic_DNA"/>
</dbReference>
<reference evidence="2 3" key="1">
    <citation type="submission" date="2014-10" db="EMBL/GenBank/DDBJ databases">
        <title>Draft genome of the hookworm Ancylostoma caninum.</title>
        <authorList>
            <person name="Mitreva M."/>
        </authorList>
    </citation>
    <scope>NUCLEOTIDE SEQUENCE [LARGE SCALE GENOMIC DNA]</scope>
    <source>
        <strain evidence="2 3">Baltimore</strain>
    </source>
</reference>
<keyword evidence="1" id="KW-0812">Transmembrane</keyword>
<protein>
    <submittedName>
        <fullName evidence="2">Uncharacterized protein</fullName>
    </submittedName>
</protein>
<organism evidence="2 3">
    <name type="scientific">Ancylostoma caninum</name>
    <name type="common">Dog hookworm</name>
    <dbReference type="NCBI Taxonomy" id="29170"/>
    <lineage>
        <taxon>Eukaryota</taxon>
        <taxon>Metazoa</taxon>
        <taxon>Ecdysozoa</taxon>
        <taxon>Nematoda</taxon>
        <taxon>Chromadorea</taxon>
        <taxon>Rhabditida</taxon>
        <taxon>Rhabditina</taxon>
        <taxon>Rhabditomorpha</taxon>
        <taxon>Strongyloidea</taxon>
        <taxon>Ancylostomatidae</taxon>
        <taxon>Ancylostomatinae</taxon>
        <taxon>Ancylostoma</taxon>
    </lineage>
</organism>
<dbReference type="AlphaFoldDB" id="A0A368FFY3"/>
<gene>
    <name evidence="2" type="ORF">ANCCAN_23145</name>
</gene>
<accession>A0A368FFY3</accession>
<keyword evidence="1" id="KW-0472">Membrane</keyword>
<proteinExistence type="predicted"/>
<keyword evidence="3" id="KW-1185">Reference proteome</keyword>
<evidence type="ECO:0000313" key="2">
    <source>
        <dbReference type="EMBL" id="RCN31073.1"/>
    </source>
</evidence>
<dbReference type="Proteomes" id="UP000252519">
    <property type="component" value="Unassembled WGS sequence"/>
</dbReference>
<feature type="transmembrane region" description="Helical" evidence="1">
    <location>
        <begin position="12"/>
        <end position="36"/>
    </location>
</feature>
<evidence type="ECO:0000256" key="1">
    <source>
        <dbReference type="SAM" id="Phobius"/>
    </source>
</evidence>
<name>A0A368FFY3_ANCCA</name>
<sequence length="103" mass="11452">MDKQSEECGYCCLTVIALSIAFCSAVITFLVANHMYTGLPCHDDPQPFALKNEEVSSSYPIISILRLFYSCYIANPLKSGADLNQSRGCYVHSLCYHRTSSQT</sequence>
<comment type="caution">
    <text evidence="2">The sequence shown here is derived from an EMBL/GenBank/DDBJ whole genome shotgun (WGS) entry which is preliminary data.</text>
</comment>